<evidence type="ECO:0000313" key="1">
    <source>
        <dbReference type="EMBL" id="MFD1739043.1"/>
    </source>
</evidence>
<dbReference type="EMBL" id="JBHUEM010000052">
    <property type="protein sequence ID" value="MFD1739043.1"/>
    <property type="molecule type" value="Genomic_DNA"/>
</dbReference>
<dbReference type="RefSeq" id="WP_377930267.1">
    <property type="nucleotide sequence ID" value="NZ_JBHUEM010000052.1"/>
</dbReference>
<gene>
    <name evidence="1" type="ORF">ACFSCX_21270</name>
</gene>
<reference evidence="2" key="1">
    <citation type="journal article" date="2019" name="Int. J. Syst. Evol. Microbiol.">
        <title>The Global Catalogue of Microorganisms (GCM) 10K type strain sequencing project: providing services to taxonomists for standard genome sequencing and annotation.</title>
        <authorList>
            <consortium name="The Broad Institute Genomics Platform"/>
            <consortium name="The Broad Institute Genome Sequencing Center for Infectious Disease"/>
            <person name="Wu L."/>
            <person name="Ma J."/>
        </authorList>
    </citation>
    <scope>NUCLEOTIDE SEQUENCE [LARGE SCALE GENOMIC DNA]</scope>
    <source>
        <strain evidence="2">CCUG 49339</strain>
    </source>
</reference>
<keyword evidence="2" id="KW-1185">Reference proteome</keyword>
<dbReference type="Proteomes" id="UP001597214">
    <property type="component" value="Unassembled WGS sequence"/>
</dbReference>
<organism evidence="1 2">
    <name type="scientific">Bacillus salitolerans</name>
    <dbReference type="NCBI Taxonomy" id="1437434"/>
    <lineage>
        <taxon>Bacteria</taxon>
        <taxon>Bacillati</taxon>
        <taxon>Bacillota</taxon>
        <taxon>Bacilli</taxon>
        <taxon>Bacillales</taxon>
        <taxon>Bacillaceae</taxon>
        <taxon>Bacillus</taxon>
    </lineage>
</organism>
<sequence>MIELREEYKKRSIRFIDVWETQGWSMKLYGISYENEYPKNNLIQDAKELAVKILPLPAKTDARYGVGFIGIHEGAGANFIFIDWWSDENELNHHVYVASHDTPDHYEYATPKGLIACCWDLKVLSFERDSWVKTVLANPAGVPNIDEYMKLQLNEDV</sequence>
<comment type="caution">
    <text evidence="1">The sequence shown here is derived from an EMBL/GenBank/DDBJ whole genome shotgun (WGS) entry which is preliminary data.</text>
</comment>
<name>A0ABW4LWX1_9BACI</name>
<accession>A0ABW4LWX1</accession>
<protein>
    <submittedName>
        <fullName evidence="1">Isochorismatase</fullName>
    </submittedName>
</protein>
<evidence type="ECO:0000313" key="2">
    <source>
        <dbReference type="Proteomes" id="UP001597214"/>
    </source>
</evidence>
<proteinExistence type="predicted"/>